<dbReference type="GO" id="GO:0016020">
    <property type="term" value="C:membrane"/>
    <property type="evidence" value="ECO:0007669"/>
    <property type="project" value="InterPro"/>
</dbReference>
<comment type="subcellular location">
    <subcellularLocation>
        <location evidence="1">Endomembrane system</location>
        <topology evidence="1">Multi-pass membrane protein</topology>
    </subcellularLocation>
</comment>
<dbReference type="RefSeq" id="XP_005535765.1">
    <property type="nucleotide sequence ID" value="XM_005535708.1"/>
</dbReference>
<dbReference type="InterPro" id="IPR004316">
    <property type="entry name" value="SWEET_rpt"/>
</dbReference>
<evidence type="ECO:0000256" key="9">
    <source>
        <dbReference type="SAM" id="MobiDB-lite"/>
    </source>
</evidence>
<feature type="region of interest" description="Disordered" evidence="9">
    <location>
        <begin position="262"/>
        <end position="285"/>
    </location>
</feature>
<evidence type="ECO:0000256" key="4">
    <source>
        <dbReference type="ARBA" id="ARBA00022597"/>
    </source>
</evidence>
<feature type="transmembrane region" description="Helical" evidence="10">
    <location>
        <begin position="335"/>
        <end position="355"/>
    </location>
</feature>
<evidence type="ECO:0000256" key="6">
    <source>
        <dbReference type="ARBA" id="ARBA00022737"/>
    </source>
</evidence>
<evidence type="ECO:0000256" key="1">
    <source>
        <dbReference type="ARBA" id="ARBA00004127"/>
    </source>
</evidence>
<organism evidence="11 12">
    <name type="scientific">Cyanidioschyzon merolae (strain NIES-3377 / 10D)</name>
    <name type="common">Unicellular red alga</name>
    <dbReference type="NCBI Taxonomy" id="280699"/>
    <lineage>
        <taxon>Eukaryota</taxon>
        <taxon>Rhodophyta</taxon>
        <taxon>Bangiophyceae</taxon>
        <taxon>Cyanidiales</taxon>
        <taxon>Cyanidiaceae</taxon>
        <taxon>Cyanidioschyzon</taxon>
    </lineage>
</organism>
<feature type="transmembrane region" description="Helical" evidence="10">
    <location>
        <begin position="14"/>
        <end position="32"/>
    </location>
</feature>
<keyword evidence="3" id="KW-0813">Transport</keyword>
<keyword evidence="4" id="KW-0762">Sugar transport</keyword>
<name>M1V748_CYAM1</name>
<evidence type="ECO:0000313" key="11">
    <source>
        <dbReference type="EMBL" id="BAM79479.1"/>
    </source>
</evidence>
<evidence type="ECO:0000256" key="5">
    <source>
        <dbReference type="ARBA" id="ARBA00022692"/>
    </source>
</evidence>
<reference evidence="11 12" key="2">
    <citation type="journal article" date="2007" name="BMC Biol.">
        <title>A 100%-complete sequence reveals unusually simple genomic features in the hot-spring red alga Cyanidioschyzon merolae.</title>
        <authorList>
            <person name="Nozaki H."/>
            <person name="Takano H."/>
            <person name="Misumi O."/>
            <person name="Terasawa K."/>
            <person name="Matsuzaki M."/>
            <person name="Maruyama S."/>
            <person name="Nishida K."/>
            <person name="Yagisawa F."/>
            <person name="Yoshida Y."/>
            <person name="Fujiwara T."/>
            <person name="Takio S."/>
            <person name="Tamura K."/>
            <person name="Chung S.J."/>
            <person name="Nakamura S."/>
            <person name="Kuroiwa H."/>
            <person name="Tanaka K."/>
            <person name="Sato N."/>
            <person name="Kuroiwa T."/>
        </authorList>
    </citation>
    <scope>NUCLEOTIDE SEQUENCE [LARGE SCALE GENOMIC DNA]</scope>
    <source>
        <strain evidence="11 12">10D</strain>
    </source>
</reference>
<evidence type="ECO:0000256" key="3">
    <source>
        <dbReference type="ARBA" id="ARBA00022448"/>
    </source>
</evidence>
<keyword evidence="5 10" id="KW-0812">Transmembrane</keyword>
<sequence>MFATQGTARIILDYVVPSIGIVLSFLLFLAPFPRVLAVRRRLTAVANSVRVSAERARCDAPLPTQPAATPMFSETILEYNVHSNVATGHHSGADSSDLASVPSTGDSTELAPVELVLQVTPNELNGRIAGIPMNEVPTPLSSKFGPTMDEPSVDENILGPVNPLPYPLMLGNAIGWISYAFVQSDYFVFWANAPGMMLCIFYVVVAYAALRLDEWRKRQITSGERQRPEAVRALPLAPASSGHWWTHIRNASGLLNRRNATGAVSGTQSESNTGLPPRIEDPLRPTDLPIGNGALTSSLVRSDTTESLVPKPLPAELQRHPWVAGLSMRRMFEGLLFIIALVLTVSAFFVFIPLASNGVWRNQSARVLISGLVANIILGFMYSSPLFLIRTVFRTRDASMIDRNLAIMSLVNGTLWTAYGFAKQEPFIYVLNIFGASLGAIQLALIGIFGGRRSHRNPAVVQSGVEPAFTTAPAQLVNVARNEPDTTMPSTTLVLAERPLHLPVATVVVS</sequence>
<feature type="transmembrane region" description="Helical" evidence="10">
    <location>
        <begin position="367"/>
        <end position="393"/>
    </location>
</feature>
<dbReference type="Pfam" id="PF03083">
    <property type="entry name" value="MtN3_slv"/>
    <property type="match status" value="1"/>
</dbReference>
<dbReference type="GO" id="GO:0012505">
    <property type="term" value="C:endomembrane system"/>
    <property type="evidence" value="ECO:0007669"/>
    <property type="project" value="UniProtKB-SubCell"/>
</dbReference>
<protein>
    <submittedName>
        <fullName evidence="11">Similar to MtN3-like protein</fullName>
    </submittedName>
</protein>
<feature type="transmembrane region" description="Helical" evidence="10">
    <location>
        <begin position="428"/>
        <end position="449"/>
    </location>
</feature>
<dbReference type="AlphaFoldDB" id="M1V748"/>
<dbReference type="OrthoDB" id="409725at2759"/>
<evidence type="ECO:0000256" key="2">
    <source>
        <dbReference type="ARBA" id="ARBA00007809"/>
    </source>
</evidence>
<dbReference type="KEGG" id="cme:CYME_CMF105C"/>
<reference evidence="11 12" key="1">
    <citation type="journal article" date="2004" name="Nature">
        <title>Genome sequence of the ultrasmall unicellular red alga Cyanidioschyzon merolae 10D.</title>
        <authorList>
            <person name="Matsuzaki M."/>
            <person name="Misumi O."/>
            <person name="Shin-i T."/>
            <person name="Maruyama S."/>
            <person name="Takahara M."/>
            <person name="Miyagishima S."/>
            <person name="Mori T."/>
            <person name="Nishida K."/>
            <person name="Yagisawa F."/>
            <person name="Nishida K."/>
            <person name="Yoshida Y."/>
            <person name="Nishimura Y."/>
            <person name="Nakao S."/>
            <person name="Kobayashi T."/>
            <person name="Momoyama Y."/>
            <person name="Higashiyama T."/>
            <person name="Minoda A."/>
            <person name="Sano M."/>
            <person name="Nomoto H."/>
            <person name="Oishi K."/>
            <person name="Hayashi H."/>
            <person name="Ohta F."/>
            <person name="Nishizaka S."/>
            <person name="Haga S."/>
            <person name="Miura S."/>
            <person name="Morishita T."/>
            <person name="Kabeya Y."/>
            <person name="Terasawa K."/>
            <person name="Suzuki Y."/>
            <person name="Ishii Y."/>
            <person name="Asakawa S."/>
            <person name="Takano H."/>
            <person name="Ohta N."/>
            <person name="Kuroiwa H."/>
            <person name="Tanaka K."/>
            <person name="Shimizu N."/>
            <person name="Sugano S."/>
            <person name="Sato N."/>
            <person name="Nozaki H."/>
            <person name="Ogasawara N."/>
            <person name="Kohara Y."/>
            <person name="Kuroiwa T."/>
        </authorList>
    </citation>
    <scope>NUCLEOTIDE SEQUENCE [LARGE SCALE GENOMIC DNA]</scope>
    <source>
        <strain evidence="11 12">10D</strain>
    </source>
</reference>
<dbReference type="PANTHER" id="PTHR10791:SF224">
    <property type="entry name" value="SUGAR TRANSPORTER SWEET"/>
    <property type="match status" value="1"/>
</dbReference>
<evidence type="ECO:0000256" key="10">
    <source>
        <dbReference type="SAM" id="Phobius"/>
    </source>
</evidence>
<proteinExistence type="inferred from homology"/>
<feature type="compositionally biased region" description="Polar residues" evidence="9">
    <location>
        <begin position="262"/>
        <end position="274"/>
    </location>
</feature>
<feature type="transmembrane region" description="Helical" evidence="10">
    <location>
        <begin position="188"/>
        <end position="210"/>
    </location>
</feature>
<keyword evidence="12" id="KW-1185">Reference proteome</keyword>
<evidence type="ECO:0000256" key="7">
    <source>
        <dbReference type="ARBA" id="ARBA00022989"/>
    </source>
</evidence>
<evidence type="ECO:0000256" key="8">
    <source>
        <dbReference type="ARBA" id="ARBA00023136"/>
    </source>
</evidence>
<keyword evidence="6" id="KW-0677">Repeat</keyword>
<dbReference type="EMBL" id="AP006488">
    <property type="protein sequence ID" value="BAM79479.1"/>
    <property type="molecule type" value="Genomic_DNA"/>
</dbReference>
<dbReference type="GeneID" id="16993030"/>
<dbReference type="PANTHER" id="PTHR10791">
    <property type="entry name" value="RAG1-ACTIVATING PROTEIN 1"/>
    <property type="match status" value="1"/>
</dbReference>
<dbReference type="Gene3D" id="1.20.1280.290">
    <property type="match status" value="2"/>
</dbReference>
<comment type="similarity">
    <text evidence="2">Belongs to the SWEET sugar transporter family.</text>
</comment>
<feature type="transmembrane region" description="Helical" evidence="10">
    <location>
        <begin position="164"/>
        <end position="182"/>
    </location>
</feature>
<feature type="transmembrane region" description="Helical" evidence="10">
    <location>
        <begin position="405"/>
        <end position="422"/>
    </location>
</feature>
<dbReference type="InterPro" id="IPR047664">
    <property type="entry name" value="SWEET"/>
</dbReference>
<dbReference type="eggNOG" id="KOG1623">
    <property type="taxonomic scope" value="Eukaryota"/>
</dbReference>
<keyword evidence="8 10" id="KW-0472">Membrane</keyword>
<accession>M1V748</accession>
<evidence type="ECO:0000313" key="12">
    <source>
        <dbReference type="Proteomes" id="UP000007014"/>
    </source>
</evidence>
<dbReference type="Proteomes" id="UP000007014">
    <property type="component" value="Chromosome 6"/>
</dbReference>
<gene>
    <name evidence="11" type="ORF">CYME_CMF105C</name>
</gene>
<keyword evidence="7 10" id="KW-1133">Transmembrane helix</keyword>
<dbReference type="GO" id="GO:0051119">
    <property type="term" value="F:sugar transmembrane transporter activity"/>
    <property type="evidence" value="ECO:0007669"/>
    <property type="project" value="InterPro"/>
</dbReference>